<name>A0ABV6CXD0_9SPHN</name>
<evidence type="ECO:0000256" key="11">
    <source>
        <dbReference type="PROSITE-ProRule" id="PRU01360"/>
    </source>
</evidence>
<dbReference type="InterPro" id="IPR036942">
    <property type="entry name" value="Beta-barrel_TonB_sf"/>
</dbReference>
<evidence type="ECO:0000256" key="9">
    <source>
        <dbReference type="ARBA" id="ARBA00023136"/>
    </source>
</evidence>
<evidence type="ECO:0000256" key="13">
    <source>
        <dbReference type="SAM" id="SignalP"/>
    </source>
</evidence>
<comment type="similarity">
    <text evidence="11 12">Belongs to the TonB-dependent receptor family.</text>
</comment>
<dbReference type="Pfam" id="PF07715">
    <property type="entry name" value="Plug"/>
    <property type="match status" value="1"/>
</dbReference>
<evidence type="ECO:0000256" key="4">
    <source>
        <dbReference type="ARBA" id="ARBA00022496"/>
    </source>
</evidence>
<dbReference type="PROSITE" id="PS52016">
    <property type="entry name" value="TONB_DEPENDENT_REC_3"/>
    <property type="match status" value="1"/>
</dbReference>
<dbReference type="Pfam" id="PF00593">
    <property type="entry name" value="TonB_dep_Rec_b-barrel"/>
    <property type="match status" value="1"/>
</dbReference>
<keyword evidence="4" id="KW-0410">Iron transport</keyword>
<feature type="domain" description="TonB-dependent receptor-like beta-barrel" evidence="14">
    <location>
        <begin position="292"/>
        <end position="724"/>
    </location>
</feature>
<dbReference type="InterPro" id="IPR039426">
    <property type="entry name" value="TonB-dep_rcpt-like"/>
</dbReference>
<accession>A0ABV6CXD0</accession>
<keyword evidence="16" id="KW-0675">Receptor</keyword>
<keyword evidence="8 12" id="KW-0798">TonB box</keyword>
<feature type="domain" description="TonB-dependent receptor plug" evidence="15">
    <location>
        <begin position="58"/>
        <end position="164"/>
    </location>
</feature>
<feature type="signal peptide" evidence="13">
    <location>
        <begin position="1"/>
        <end position="32"/>
    </location>
</feature>
<comment type="caution">
    <text evidence="16">The sequence shown here is derived from an EMBL/GenBank/DDBJ whole genome shotgun (WGS) entry which is preliminary data.</text>
</comment>
<comment type="subcellular location">
    <subcellularLocation>
        <location evidence="1 11">Cell outer membrane</location>
        <topology evidence="1 11">Multi-pass membrane protein</topology>
    </subcellularLocation>
</comment>
<evidence type="ECO:0000256" key="8">
    <source>
        <dbReference type="ARBA" id="ARBA00023077"/>
    </source>
</evidence>
<keyword evidence="7" id="KW-0406">Ion transport</keyword>
<organism evidence="16 17">
    <name type="scientific">Novosphingobium soli</name>
    <dbReference type="NCBI Taxonomy" id="574956"/>
    <lineage>
        <taxon>Bacteria</taxon>
        <taxon>Pseudomonadati</taxon>
        <taxon>Pseudomonadota</taxon>
        <taxon>Alphaproteobacteria</taxon>
        <taxon>Sphingomonadales</taxon>
        <taxon>Sphingomonadaceae</taxon>
        <taxon>Novosphingobium</taxon>
    </lineage>
</organism>
<evidence type="ECO:0000259" key="14">
    <source>
        <dbReference type="Pfam" id="PF00593"/>
    </source>
</evidence>
<sequence length="769" mass="82571">MKFQFASRAQALRTVLLCGAMAAAIGATPAFAQPAGPAAEAEEGNVIVVTSRKREERLQDVPLSITAYSGEEMRAKGIASLSDLAAQTPGLAFQDVNGAYAAPVLRGVAQIDQTGPQGNVGIFIDGVYLNNRSALAFDQYDLERIEVVKGPQSALYGRNTFAGAINYITAAPKPDEFSGRATFTLGTFDRHEAKGSINIPLMKGVALRVFGGYSEFDGTIKNDLSGKYLDGWKDRWSAGGALTAEITDTLTLDLFGVRSETANDHPALYSMPTTLNNCGATTVVRGQQLNTYFCGKLPYPTNFQLDDKTGYGLTGSNEVYYGKLNYSGDALDLTAVVSYTTAEFGLLVDTTGDPNAVNVPNFGGLSRQLYTNAATDRSTDWNYDVRASSKPGERLSWMLGMNYYDSLVSDILELNFQRVGVEPGTTPPPAFSTRGGTLKTKGHALYGMLGYELTPQFNVQAELRYTIDDQDFIGGGSAAGATGRQTFKYLTPRFSVNWKPVDEVLVYATVARGVKTGGFNANAVNTDYFTYGSESNWTYEAGVKTTWLGGALVANAGVFYVDWKDINAQQQLPFSTLAVVGNNGDAEVKGIEAQIAFNPTRTLSLTAGGALLDPKYKSGVMDGEVSYICGELVNSTVTSSNCTSNVGGNQIARTSDKQFALGAAWTVPDIVDGLDGYVRTDYSWQAGKYSTGLNLQDQGSISLLNARAGLKFGNYELAIWAKNLLQDEYISRATVVSSTADLGPTSGVSYTRIYPGERRTIGADLSVRF</sequence>
<evidence type="ECO:0000256" key="1">
    <source>
        <dbReference type="ARBA" id="ARBA00004571"/>
    </source>
</evidence>
<dbReference type="InterPro" id="IPR000531">
    <property type="entry name" value="Beta-barrel_TonB"/>
</dbReference>
<protein>
    <submittedName>
        <fullName evidence="16">TonB-dependent receptor</fullName>
    </submittedName>
</protein>
<dbReference type="Gene3D" id="2.40.170.20">
    <property type="entry name" value="TonB-dependent receptor, beta-barrel domain"/>
    <property type="match status" value="1"/>
</dbReference>
<feature type="chain" id="PRO_5046555326" evidence="13">
    <location>
        <begin position="33"/>
        <end position="769"/>
    </location>
</feature>
<dbReference type="SUPFAM" id="SSF56935">
    <property type="entry name" value="Porins"/>
    <property type="match status" value="1"/>
</dbReference>
<keyword evidence="6" id="KW-0408">Iron</keyword>
<keyword evidence="10 11" id="KW-0998">Cell outer membrane</keyword>
<keyword evidence="5 11" id="KW-0812">Transmembrane</keyword>
<dbReference type="InterPro" id="IPR012910">
    <property type="entry name" value="Plug_dom"/>
</dbReference>
<evidence type="ECO:0000256" key="7">
    <source>
        <dbReference type="ARBA" id="ARBA00023065"/>
    </source>
</evidence>
<reference evidence="16 17" key="1">
    <citation type="submission" date="2024-09" db="EMBL/GenBank/DDBJ databases">
        <authorList>
            <person name="Sun Q."/>
            <person name="Mori K."/>
        </authorList>
    </citation>
    <scope>NUCLEOTIDE SEQUENCE [LARGE SCALE GENOMIC DNA]</scope>
    <source>
        <strain evidence="16 17">CCM 7706</strain>
    </source>
</reference>
<evidence type="ECO:0000256" key="2">
    <source>
        <dbReference type="ARBA" id="ARBA00022448"/>
    </source>
</evidence>
<evidence type="ECO:0000313" key="17">
    <source>
        <dbReference type="Proteomes" id="UP001589798"/>
    </source>
</evidence>
<evidence type="ECO:0000256" key="3">
    <source>
        <dbReference type="ARBA" id="ARBA00022452"/>
    </source>
</evidence>
<dbReference type="PANTHER" id="PTHR32552:SF81">
    <property type="entry name" value="TONB-DEPENDENT OUTER MEMBRANE RECEPTOR"/>
    <property type="match status" value="1"/>
</dbReference>
<keyword evidence="13" id="KW-0732">Signal</keyword>
<evidence type="ECO:0000256" key="12">
    <source>
        <dbReference type="RuleBase" id="RU003357"/>
    </source>
</evidence>
<evidence type="ECO:0000256" key="6">
    <source>
        <dbReference type="ARBA" id="ARBA00023004"/>
    </source>
</evidence>
<keyword evidence="3 11" id="KW-1134">Transmembrane beta strand</keyword>
<keyword evidence="9 11" id="KW-0472">Membrane</keyword>
<proteinExistence type="inferred from homology"/>
<dbReference type="EMBL" id="JBHLWK010000015">
    <property type="protein sequence ID" value="MFC0205106.1"/>
    <property type="molecule type" value="Genomic_DNA"/>
</dbReference>
<keyword evidence="17" id="KW-1185">Reference proteome</keyword>
<evidence type="ECO:0000256" key="10">
    <source>
        <dbReference type="ARBA" id="ARBA00023237"/>
    </source>
</evidence>
<dbReference type="RefSeq" id="WP_379556205.1">
    <property type="nucleotide sequence ID" value="NZ_JBHUKO010000002.1"/>
</dbReference>
<evidence type="ECO:0000313" key="16">
    <source>
        <dbReference type="EMBL" id="MFC0205106.1"/>
    </source>
</evidence>
<dbReference type="Proteomes" id="UP001589798">
    <property type="component" value="Unassembled WGS sequence"/>
</dbReference>
<evidence type="ECO:0000259" key="15">
    <source>
        <dbReference type="Pfam" id="PF07715"/>
    </source>
</evidence>
<keyword evidence="2 11" id="KW-0813">Transport</keyword>
<evidence type="ECO:0000256" key="5">
    <source>
        <dbReference type="ARBA" id="ARBA00022692"/>
    </source>
</evidence>
<dbReference type="PANTHER" id="PTHR32552">
    <property type="entry name" value="FERRICHROME IRON RECEPTOR-RELATED"/>
    <property type="match status" value="1"/>
</dbReference>
<gene>
    <name evidence="16" type="ORF">ACFFJC_12605</name>
</gene>